<dbReference type="EMBL" id="SRME01000003">
    <property type="protein sequence ID" value="TGG88030.1"/>
    <property type="molecule type" value="Genomic_DNA"/>
</dbReference>
<reference evidence="1 2" key="1">
    <citation type="submission" date="2019-04" db="EMBL/GenBank/DDBJ databases">
        <title>Draft genome sequence data and analysis of a Fermenting Bacterium, Geotoga petraea strain HO-Geo1, isolated from heavy-oil petroleum reservoir in Russia.</title>
        <authorList>
            <person name="Grouzdev D.S."/>
            <person name="Semenova E.M."/>
            <person name="Sokolova D.S."/>
            <person name="Tourova T.P."/>
            <person name="Poltaraus A.B."/>
            <person name="Nazina T.N."/>
        </authorList>
    </citation>
    <scope>NUCLEOTIDE SEQUENCE [LARGE SCALE GENOMIC DNA]</scope>
    <source>
        <strain evidence="1 2">HO-Geo1</strain>
    </source>
</reference>
<accession>A0A4Z0W1R6</accession>
<gene>
    <name evidence="1" type="ORF">E4650_06720</name>
</gene>
<evidence type="ECO:0000313" key="1">
    <source>
        <dbReference type="EMBL" id="TGG88030.1"/>
    </source>
</evidence>
<name>A0A4Z0W1R6_9BACT</name>
<dbReference type="AlphaFoldDB" id="A0A4Z0W1R6"/>
<comment type="caution">
    <text evidence="1">The sequence shown here is derived from an EMBL/GenBank/DDBJ whole genome shotgun (WGS) entry which is preliminary data.</text>
</comment>
<dbReference type="Proteomes" id="UP000297288">
    <property type="component" value="Unassembled WGS sequence"/>
</dbReference>
<protein>
    <submittedName>
        <fullName evidence="1">Uncharacterized protein</fullName>
    </submittedName>
</protein>
<organism evidence="1 2">
    <name type="scientific">Geotoga petraea</name>
    <dbReference type="NCBI Taxonomy" id="28234"/>
    <lineage>
        <taxon>Bacteria</taxon>
        <taxon>Thermotogati</taxon>
        <taxon>Thermotogota</taxon>
        <taxon>Thermotogae</taxon>
        <taxon>Petrotogales</taxon>
        <taxon>Petrotogaceae</taxon>
        <taxon>Geotoga</taxon>
    </lineage>
</organism>
<sequence>MFFIFPTTNNNQPTTENLFYKFSLSSNLDPPTEIIDFYYRGVLKTLLFYFQHPTSNFQLPSKKAFSFFTLPTTINKQPEL</sequence>
<evidence type="ECO:0000313" key="2">
    <source>
        <dbReference type="Proteomes" id="UP000297288"/>
    </source>
</evidence>
<dbReference type="RefSeq" id="WP_135402952.1">
    <property type="nucleotide sequence ID" value="NZ_SRME01000003.1"/>
</dbReference>
<proteinExistence type="predicted"/>